<keyword evidence="8" id="KW-1185">Reference proteome</keyword>
<organism evidence="7 8">
    <name type="scientific">Algoriphagus yeomjeoni</name>
    <dbReference type="NCBI Taxonomy" id="291403"/>
    <lineage>
        <taxon>Bacteria</taxon>
        <taxon>Pseudomonadati</taxon>
        <taxon>Bacteroidota</taxon>
        <taxon>Cytophagia</taxon>
        <taxon>Cytophagales</taxon>
        <taxon>Cyclobacteriaceae</taxon>
        <taxon>Algoriphagus</taxon>
    </lineage>
</organism>
<evidence type="ECO:0000256" key="4">
    <source>
        <dbReference type="ARBA" id="ARBA00022571"/>
    </source>
</evidence>
<dbReference type="EMBL" id="QLLK01000004">
    <property type="protein sequence ID" value="RAI91357.1"/>
    <property type="molecule type" value="Genomic_DNA"/>
</dbReference>
<dbReference type="CDD" id="cd01359">
    <property type="entry name" value="Argininosuccinate_lyase"/>
    <property type="match status" value="1"/>
</dbReference>
<dbReference type="InterPro" id="IPR022761">
    <property type="entry name" value="Fumarate_lyase_N"/>
</dbReference>
<proteinExistence type="inferred from homology"/>
<evidence type="ECO:0000259" key="6">
    <source>
        <dbReference type="Pfam" id="PF00206"/>
    </source>
</evidence>
<feature type="domain" description="Fumarate lyase N-terminal" evidence="6">
    <location>
        <begin position="30"/>
        <end position="300"/>
    </location>
</feature>
<evidence type="ECO:0000256" key="1">
    <source>
        <dbReference type="ARBA" id="ARBA00000985"/>
    </source>
</evidence>
<dbReference type="InterPro" id="IPR024083">
    <property type="entry name" value="Fumarase/histidase_N"/>
</dbReference>
<gene>
    <name evidence="5" type="primary">argH</name>
    <name evidence="7" type="ORF">LV83_01542</name>
</gene>
<dbReference type="InterPro" id="IPR000362">
    <property type="entry name" value="Fumarate_lyase_fam"/>
</dbReference>
<dbReference type="GO" id="GO:0042450">
    <property type="term" value="P:L-arginine biosynthetic process via ornithine"/>
    <property type="evidence" value="ECO:0007669"/>
    <property type="project" value="UniProtKB-UniRule"/>
</dbReference>
<dbReference type="InterPro" id="IPR009049">
    <property type="entry name" value="Argininosuccinate_lyase"/>
</dbReference>
<dbReference type="GO" id="GO:0005829">
    <property type="term" value="C:cytosol"/>
    <property type="evidence" value="ECO:0007669"/>
    <property type="project" value="TreeGrafter"/>
</dbReference>
<keyword evidence="5" id="KW-0028">Amino-acid biosynthesis</keyword>
<evidence type="ECO:0000256" key="5">
    <source>
        <dbReference type="HAMAP-Rule" id="MF_00006"/>
    </source>
</evidence>
<reference evidence="7 8" key="1">
    <citation type="submission" date="2018-06" db="EMBL/GenBank/DDBJ databases">
        <title>Genomic Encyclopedia of Archaeal and Bacterial Type Strains, Phase II (KMG-II): from individual species to whole genera.</title>
        <authorList>
            <person name="Goeker M."/>
        </authorList>
    </citation>
    <scope>NUCLEOTIDE SEQUENCE [LARGE SCALE GENOMIC DNA]</scope>
    <source>
        <strain evidence="7 8">DSM 23446</strain>
    </source>
</reference>
<dbReference type="GO" id="GO:0004056">
    <property type="term" value="F:argininosuccinate lyase activity"/>
    <property type="evidence" value="ECO:0007669"/>
    <property type="project" value="UniProtKB-UniRule"/>
</dbReference>
<sequence>MKLWQKEIGSKKEVESFTIGRDPEFDIILAPFDVLGSMAHAQMLSSIGLLTTEENEILQGGLKDIYFEIEKGQFEIAPGVEDVHSQVEFLLTERFGDVGKKLHSGRSRNDQVLVDLKLYYRAAIHGLVEESIELFDLLIKLAEKHKDDLMPGYTHTQLAMPSSFGLWFSSFAESLSEDLGLLKAAFDLSNKNPLGSAAGYGSSFPLDRTMTTHLLGFADLHHNVLNAQNSRGKTERTLSFAMAGMAGTLNRLAADVCIFMNQHFAFIKFPDDLTTGSSIMPHKKNPDVFELIRAKTNQIQAVPNAVSMILTNTTTGYHRDLQLLKEEIFPAIESLNSCLSMTTFMLKSIKVKEDILADPFYKHLFSVEVVNDLVLKGMPFRDAYKQVGMDIESDNFAPDQTILNHTHEGSIGNLNLDAIQDKMQSAIKLFNFYAVDQAIKALLK</sequence>
<evidence type="ECO:0000256" key="2">
    <source>
        <dbReference type="ARBA" id="ARBA00004941"/>
    </source>
</evidence>
<dbReference type="Gene3D" id="1.20.200.10">
    <property type="entry name" value="Fumarase/aspartase (Central domain)"/>
    <property type="match status" value="1"/>
</dbReference>
<comment type="similarity">
    <text evidence="5">Belongs to the lyase 1 family. Argininosuccinate lyase subfamily.</text>
</comment>
<dbReference type="Gene3D" id="1.10.40.30">
    <property type="entry name" value="Fumarase/aspartase (C-terminal domain)"/>
    <property type="match status" value="1"/>
</dbReference>
<dbReference type="NCBIfam" id="TIGR00838">
    <property type="entry name" value="argH"/>
    <property type="match status" value="1"/>
</dbReference>
<dbReference type="Gene3D" id="1.10.275.10">
    <property type="entry name" value="Fumarase/aspartase (N-terminal domain)"/>
    <property type="match status" value="1"/>
</dbReference>
<dbReference type="Proteomes" id="UP000249610">
    <property type="component" value="Unassembled WGS sequence"/>
</dbReference>
<dbReference type="PANTHER" id="PTHR43814:SF1">
    <property type="entry name" value="ARGININOSUCCINATE LYASE"/>
    <property type="match status" value="1"/>
</dbReference>
<dbReference type="InterPro" id="IPR020557">
    <property type="entry name" value="Fumarate_lyase_CS"/>
</dbReference>
<dbReference type="PANTHER" id="PTHR43814">
    <property type="entry name" value="ARGININOSUCCINATE LYASE"/>
    <property type="match status" value="1"/>
</dbReference>
<comment type="catalytic activity">
    <reaction evidence="1 5">
        <text>2-(N(omega)-L-arginino)succinate = fumarate + L-arginine</text>
        <dbReference type="Rhea" id="RHEA:24020"/>
        <dbReference type="ChEBI" id="CHEBI:29806"/>
        <dbReference type="ChEBI" id="CHEBI:32682"/>
        <dbReference type="ChEBI" id="CHEBI:57472"/>
        <dbReference type="EC" id="4.3.2.1"/>
    </reaction>
</comment>
<comment type="subcellular location">
    <subcellularLocation>
        <location evidence="5">Cytoplasm</location>
    </subcellularLocation>
</comment>
<keyword evidence="5" id="KW-0963">Cytoplasm</keyword>
<dbReference type="HAMAP" id="MF_00006">
    <property type="entry name" value="Arg_succ_lyase"/>
    <property type="match status" value="1"/>
</dbReference>
<dbReference type="AlphaFoldDB" id="A0A327PIN2"/>
<accession>A0A327PIN2</accession>
<evidence type="ECO:0000313" key="7">
    <source>
        <dbReference type="EMBL" id="RAI91357.1"/>
    </source>
</evidence>
<dbReference type="PRINTS" id="PR00149">
    <property type="entry name" value="FUMRATELYASE"/>
</dbReference>
<dbReference type="InterPro" id="IPR008948">
    <property type="entry name" value="L-Aspartase-like"/>
</dbReference>
<dbReference type="PRINTS" id="PR00145">
    <property type="entry name" value="ARGSUCLYASE"/>
</dbReference>
<dbReference type="SUPFAM" id="SSF48557">
    <property type="entry name" value="L-aspartase-like"/>
    <property type="match status" value="1"/>
</dbReference>
<comment type="caution">
    <text evidence="7">The sequence shown here is derived from an EMBL/GenBank/DDBJ whole genome shotgun (WGS) entry which is preliminary data.</text>
</comment>
<keyword evidence="4 5" id="KW-0055">Arginine biosynthesis</keyword>
<evidence type="ECO:0000256" key="3">
    <source>
        <dbReference type="ARBA" id="ARBA00012338"/>
    </source>
</evidence>
<dbReference type="UniPathway" id="UPA00068">
    <property type="reaction ID" value="UER00114"/>
</dbReference>
<name>A0A327PIN2_9BACT</name>
<comment type="pathway">
    <text evidence="2 5">Amino-acid biosynthesis; L-arginine biosynthesis; L-arginine from L-ornithine and carbamoyl phosphate: step 3/3.</text>
</comment>
<dbReference type="OrthoDB" id="9769623at2"/>
<keyword evidence="5 7" id="KW-0456">Lyase</keyword>
<dbReference type="RefSeq" id="WP_111610955.1">
    <property type="nucleotide sequence ID" value="NZ_QLLK01000004.1"/>
</dbReference>
<dbReference type="EC" id="4.3.2.1" evidence="3 5"/>
<dbReference type="PROSITE" id="PS00163">
    <property type="entry name" value="FUMARATE_LYASES"/>
    <property type="match status" value="1"/>
</dbReference>
<evidence type="ECO:0000313" key="8">
    <source>
        <dbReference type="Proteomes" id="UP000249610"/>
    </source>
</evidence>
<protein>
    <recommendedName>
        <fullName evidence="3 5">Argininosuccinate lyase</fullName>
        <shortName evidence="5">ASAL</shortName>
        <ecNumber evidence="3 5">4.3.2.1</ecNumber>
    </recommendedName>
    <alternativeName>
        <fullName evidence="5">Arginosuccinase</fullName>
    </alternativeName>
</protein>
<dbReference type="Pfam" id="PF00206">
    <property type="entry name" value="Lyase_1"/>
    <property type="match status" value="1"/>
</dbReference>